<evidence type="ECO:0000313" key="3">
    <source>
        <dbReference type="Proteomes" id="UP000054937"/>
    </source>
</evidence>
<gene>
    <name evidence="2" type="ORF">PPERSA_07622</name>
</gene>
<feature type="region of interest" description="Disordered" evidence="1">
    <location>
        <begin position="56"/>
        <end position="82"/>
    </location>
</feature>
<keyword evidence="3" id="KW-1185">Reference proteome</keyword>
<accession>A0A0V0QID9</accession>
<reference evidence="2 3" key="1">
    <citation type="journal article" date="2015" name="Sci. Rep.">
        <title>Genome of the facultative scuticociliatosis pathogen Pseudocohnilembus persalinus provides insight into its virulence through horizontal gene transfer.</title>
        <authorList>
            <person name="Xiong J."/>
            <person name="Wang G."/>
            <person name="Cheng J."/>
            <person name="Tian M."/>
            <person name="Pan X."/>
            <person name="Warren A."/>
            <person name="Jiang C."/>
            <person name="Yuan D."/>
            <person name="Miao W."/>
        </authorList>
    </citation>
    <scope>NUCLEOTIDE SEQUENCE [LARGE SCALE GENOMIC DNA]</scope>
    <source>
        <strain evidence="2">36N120E</strain>
    </source>
</reference>
<evidence type="ECO:0000256" key="1">
    <source>
        <dbReference type="SAM" id="MobiDB-lite"/>
    </source>
</evidence>
<protein>
    <submittedName>
        <fullName evidence="2">Uncharacterized protein</fullName>
    </submittedName>
</protein>
<feature type="compositionally biased region" description="Basic and acidic residues" evidence="1">
    <location>
        <begin position="60"/>
        <end position="71"/>
    </location>
</feature>
<dbReference type="InParanoid" id="A0A0V0QID9"/>
<proteinExistence type="predicted"/>
<feature type="compositionally biased region" description="Polar residues" evidence="1">
    <location>
        <begin position="72"/>
        <end position="82"/>
    </location>
</feature>
<evidence type="ECO:0000313" key="2">
    <source>
        <dbReference type="EMBL" id="KRX01977.1"/>
    </source>
</evidence>
<sequence length="199" mass="23709">MQETIMHLNCYQKQAEVIAEKIIENQVQKEKSFQIGQKEENKINKIQQNNDFNLTSGREQQQHQDKQEMGETSKNSQNNQNLNIQPYFDEDKYYQEDEEDQGGSELPQFLKDEQTQSTKKNLGVTEHLERAISLEILEYYKEQTEEYIQVAKKSFCFYSYLKIIQYYVDNRELKKALVIFAECMNDMENCGIQNWQDNL</sequence>
<comment type="caution">
    <text evidence="2">The sequence shown here is derived from an EMBL/GenBank/DDBJ whole genome shotgun (WGS) entry which is preliminary data.</text>
</comment>
<dbReference type="AlphaFoldDB" id="A0A0V0QID9"/>
<organism evidence="2 3">
    <name type="scientific">Pseudocohnilembus persalinus</name>
    <name type="common">Ciliate</name>
    <dbReference type="NCBI Taxonomy" id="266149"/>
    <lineage>
        <taxon>Eukaryota</taxon>
        <taxon>Sar</taxon>
        <taxon>Alveolata</taxon>
        <taxon>Ciliophora</taxon>
        <taxon>Intramacronucleata</taxon>
        <taxon>Oligohymenophorea</taxon>
        <taxon>Scuticociliatia</taxon>
        <taxon>Philasterida</taxon>
        <taxon>Pseudocohnilembidae</taxon>
        <taxon>Pseudocohnilembus</taxon>
    </lineage>
</organism>
<name>A0A0V0QID9_PSEPJ</name>
<dbReference type="Proteomes" id="UP000054937">
    <property type="component" value="Unassembled WGS sequence"/>
</dbReference>
<dbReference type="EMBL" id="LDAU01000159">
    <property type="protein sequence ID" value="KRX01977.1"/>
    <property type="molecule type" value="Genomic_DNA"/>
</dbReference>